<dbReference type="Proteomes" id="UP001501433">
    <property type="component" value="Unassembled WGS sequence"/>
</dbReference>
<dbReference type="RefSeq" id="WP_345275010.1">
    <property type="nucleotide sequence ID" value="NZ_BAABJW010000001.1"/>
</dbReference>
<proteinExistence type="predicted"/>
<feature type="compositionally biased region" description="Gly residues" evidence="1">
    <location>
        <begin position="51"/>
        <end position="61"/>
    </location>
</feature>
<evidence type="ECO:0000256" key="1">
    <source>
        <dbReference type="SAM" id="MobiDB-lite"/>
    </source>
</evidence>
<keyword evidence="4" id="KW-1185">Reference proteome</keyword>
<dbReference type="NCBIfam" id="NF046080">
    <property type="entry name" value="PID_CTERM"/>
    <property type="match status" value="1"/>
</dbReference>
<dbReference type="InterPro" id="IPR058207">
    <property type="entry name" value="PID_CTERM"/>
</dbReference>
<gene>
    <name evidence="3" type="ORF">GCM10023330_01340</name>
</gene>
<protein>
    <recommendedName>
        <fullName evidence="5">VPEID-CTERM sorting domain-containing protein</fullName>
    </recommendedName>
</protein>
<keyword evidence="2" id="KW-0732">Signal</keyword>
<feature type="compositionally biased region" description="Low complexity" evidence="1">
    <location>
        <begin position="62"/>
        <end position="90"/>
    </location>
</feature>
<evidence type="ECO:0008006" key="5">
    <source>
        <dbReference type="Google" id="ProtNLM"/>
    </source>
</evidence>
<reference evidence="4" key="1">
    <citation type="journal article" date="2019" name="Int. J. Syst. Evol. Microbiol.">
        <title>The Global Catalogue of Microorganisms (GCM) 10K type strain sequencing project: providing services to taxonomists for standard genome sequencing and annotation.</title>
        <authorList>
            <consortium name="The Broad Institute Genomics Platform"/>
            <consortium name="The Broad Institute Genome Sequencing Center for Infectious Disease"/>
            <person name="Wu L."/>
            <person name="Ma J."/>
        </authorList>
    </citation>
    <scope>NUCLEOTIDE SEQUENCE [LARGE SCALE GENOMIC DNA]</scope>
    <source>
        <strain evidence="4">JCM 18325</strain>
    </source>
</reference>
<organism evidence="3 4">
    <name type="scientific">Litoribaculum gwangyangense</name>
    <dbReference type="NCBI Taxonomy" id="1130722"/>
    <lineage>
        <taxon>Bacteria</taxon>
        <taxon>Pseudomonadati</taxon>
        <taxon>Bacteroidota</taxon>
        <taxon>Flavobacteriia</taxon>
        <taxon>Flavobacteriales</taxon>
        <taxon>Flavobacteriaceae</taxon>
        <taxon>Litoribaculum</taxon>
    </lineage>
</organism>
<accession>A0ABP9BWJ4</accession>
<name>A0ABP9BWJ4_9FLAO</name>
<feature type="chain" id="PRO_5047438536" description="VPEID-CTERM sorting domain-containing protein" evidence="2">
    <location>
        <begin position="30"/>
        <end position="112"/>
    </location>
</feature>
<evidence type="ECO:0000313" key="4">
    <source>
        <dbReference type="Proteomes" id="UP001501433"/>
    </source>
</evidence>
<feature type="region of interest" description="Disordered" evidence="1">
    <location>
        <begin position="34"/>
        <end position="90"/>
    </location>
</feature>
<feature type="signal peptide" evidence="2">
    <location>
        <begin position="1"/>
        <end position="29"/>
    </location>
</feature>
<sequence length="112" mass="11873">MKKRSKNNYKQFSLLATILVFTFSLNVNALQGNSHVHRNNSAPVNNNNNGNAGGGNQGNGYGNNPYGNQGNTTNNGRANGNRNNDSVPLDGGLSALLLGATAFGVKKLREKK</sequence>
<comment type="caution">
    <text evidence="3">The sequence shown here is derived from an EMBL/GenBank/DDBJ whole genome shotgun (WGS) entry which is preliminary data.</text>
</comment>
<feature type="compositionally biased region" description="Polar residues" evidence="1">
    <location>
        <begin position="34"/>
        <end position="44"/>
    </location>
</feature>
<dbReference type="EMBL" id="BAABJW010000001">
    <property type="protein sequence ID" value="GAA4799672.1"/>
    <property type="molecule type" value="Genomic_DNA"/>
</dbReference>
<evidence type="ECO:0000313" key="3">
    <source>
        <dbReference type="EMBL" id="GAA4799672.1"/>
    </source>
</evidence>
<evidence type="ECO:0000256" key="2">
    <source>
        <dbReference type="SAM" id="SignalP"/>
    </source>
</evidence>